<feature type="compositionally biased region" description="Polar residues" evidence="1">
    <location>
        <begin position="1"/>
        <end position="23"/>
    </location>
</feature>
<dbReference type="Proteomes" id="UP000280834">
    <property type="component" value="Unassembled WGS sequence"/>
</dbReference>
<dbReference type="WBParaSite" id="BTMF_0000380201-mRNA-1">
    <property type="protein sequence ID" value="BTMF_0000380201-mRNA-1"/>
    <property type="gene ID" value="BTMF_0000380201"/>
</dbReference>
<dbReference type="EMBL" id="UZAG01002734">
    <property type="protein sequence ID" value="VDO14026.1"/>
    <property type="molecule type" value="Genomic_DNA"/>
</dbReference>
<gene>
    <name evidence="2" type="ORF">BTMF_LOCUS3106</name>
</gene>
<evidence type="ECO:0000313" key="2">
    <source>
        <dbReference type="EMBL" id="VDO14026.1"/>
    </source>
</evidence>
<reference evidence="2 3" key="2">
    <citation type="submission" date="2018-11" db="EMBL/GenBank/DDBJ databases">
        <authorList>
            <consortium name="Pathogen Informatics"/>
        </authorList>
    </citation>
    <scope>NUCLEOTIDE SEQUENCE [LARGE SCALE GENOMIC DNA]</scope>
</reference>
<evidence type="ECO:0000313" key="3">
    <source>
        <dbReference type="Proteomes" id="UP000280834"/>
    </source>
</evidence>
<dbReference type="AlphaFoldDB" id="A0A0R3QBS4"/>
<proteinExistence type="predicted"/>
<name>A0A0R3QBS4_9BILA</name>
<sequence>MTSMSNRQMADQKGQRTTINNLGNRFEYRSPSEEYRRESVKSSAYYRRADEGSYREYWNHSPRPSRIRSVERKL</sequence>
<keyword evidence="3" id="KW-1185">Reference proteome</keyword>
<evidence type="ECO:0000256" key="1">
    <source>
        <dbReference type="SAM" id="MobiDB-lite"/>
    </source>
</evidence>
<organism evidence="4">
    <name type="scientific">Brugia timori</name>
    <dbReference type="NCBI Taxonomy" id="42155"/>
    <lineage>
        <taxon>Eukaryota</taxon>
        <taxon>Metazoa</taxon>
        <taxon>Ecdysozoa</taxon>
        <taxon>Nematoda</taxon>
        <taxon>Chromadorea</taxon>
        <taxon>Rhabditida</taxon>
        <taxon>Spirurina</taxon>
        <taxon>Spiruromorpha</taxon>
        <taxon>Filarioidea</taxon>
        <taxon>Onchocercidae</taxon>
        <taxon>Brugia</taxon>
    </lineage>
</organism>
<reference evidence="4" key="1">
    <citation type="submission" date="2017-02" db="UniProtKB">
        <authorList>
            <consortium name="WormBaseParasite"/>
        </authorList>
    </citation>
    <scope>IDENTIFICATION</scope>
</reference>
<feature type="region of interest" description="Disordered" evidence="1">
    <location>
        <begin position="1"/>
        <end position="34"/>
    </location>
</feature>
<accession>A0A0R3QBS4</accession>
<dbReference type="STRING" id="42155.A0A0R3QBS4"/>
<protein>
    <submittedName>
        <fullName evidence="4">Btz domain-containing protein</fullName>
    </submittedName>
</protein>
<evidence type="ECO:0000313" key="4">
    <source>
        <dbReference type="WBParaSite" id="BTMF_0000380201-mRNA-1"/>
    </source>
</evidence>